<evidence type="ECO:0000313" key="2">
    <source>
        <dbReference type="Proteomes" id="UP000319976"/>
    </source>
</evidence>
<evidence type="ECO:0000313" key="1">
    <source>
        <dbReference type="EMBL" id="QDT65124.1"/>
    </source>
</evidence>
<sequence>MNQRVKLPVGIAYVSIVLFTIGCGINDDPRVYHVSGKITRNGELVTAGTVVFMPDSHQGNSGPQGAANIVNGAYDTAIEGMGTVGGPYQVMVTATEGEVADDAASEEVSVFRHTFERELPKDTSIQDFEMPIE</sequence>
<accession>A0A517T9S1</accession>
<dbReference type="OrthoDB" id="289094at2"/>
<protein>
    <recommendedName>
        <fullName evidence="3">Carboxypeptidase regulatory-like domain-containing protein</fullName>
    </recommendedName>
</protein>
<dbReference type="EMBL" id="CP036316">
    <property type="protein sequence ID" value="QDT65124.1"/>
    <property type="molecule type" value="Genomic_DNA"/>
</dbReference>
<dbReference type="Proteomes" id="UP000319976">
    <property type="component" value="Chromosome"/>
</dbReference>
<proteinExistence type="predicted"/>
<organism evidence="1 2">
    <name type="scientific">Calycomorphotria hydatis</name>
    <dbReference type="NCBI Taxonomy" id="2528027"/>
    <lineage>
        <taxon>Bacteria</taxon>
        <taxon>Pseudomonadati</taxon>
        <taxon>Planctomycetota</taxon>
        <taxon>Planctomycetia</taxon>
        <taxon>Planctomycetales</taxon>
        <taxon>Planctomycetaceae</taxon>
        <taxon>Calycomorphotria</taxon>
    </lineage>
</organism>
<keyword evidence="2" id="KW-1185">Reference proteome</keyword>
<evidence type="ECO:0008006" key="3">
    <source>
        <dbReference type="Google" id="ProtNLM"/>
    </source>
</evidence>
<dbReference type="KEGG" id="chya:V22_23710"/>
<dbReference type="PROSITE" id="PS51257">
    <property type="entry name" value="PROKAR_LIPOPROTEIN"/>
    <property type="match status" value="1"/>
</dbReference>
<dbReference type="RefSeq" id="WP_145262869.1">
    <property type="nucleotide sequence ID" value="NZ_CP036316.1"/>
</dbReference>
<gene>
    <name evidence="1" type="ORF">V22_23710</name>
</gene>
<dbReference type="AlphaFoldDB" id="A0A517T9S1"/>
<reference evidence="1 2" key="1">
    <citation type="submission" date="2019-02" db="EMBL/GenBank/DDBJ databases">
        <title>Deep-cultivation of Planctomycetes and their phenomic and genomic characterization uncovers novel biology.</title>
        <authorList>
            <person name="Wiegand S."/>
            <person name="Jogler M."/>
            <person name="Boedeker C."/>
            <person name="Pinto D."/>
            <person name="Vollmers J."/>
            <person name="Rivas-Marin E."/>
            <person name="Kohn T."/>
            <person name="Peeters S.H."/>
            <person name="Heuer A."/>
            <person name="Rast P."/>
            <person name="Oberbeckmann S."/>
            <person name="Bunk B."/>
            <person name="Jeske O."/>
            <person name="Meyerdierks A."/>
            <person name="Storesund J.E."/>
            <person name="Kallscheuer N."/>
            <person name="Luecker S."/>
            <person name="Lage O.M."/>
            <person name="Pohl T."/>
            <person name="Merkel B.J."/>
            <person name="Hornburger P."/>
            <person name="Mueller R.-W."/>
            <person name="Bruemmer F."/>
            <person name="Labrenz M."/>
            <person name="Spormann A.M."/>
            <person name="Op den Camp H."/>
            <person name="Overmann J."/>
            <person name="Amann R."/>
            <person name="Jetten M.S.M."/>
            <person name="Mascher T."/>
            <person name="Medema M.H."/>
            <person name="Devos D.P."/>
            <person name="Kaster A.-K."/>
            <person name="Ovreas L."/>
            <person name="Rohde M."/>
            <person name="Galperin M.Y."/>
            <person name="Jogler C."/>
        </authorList>
    </citation>
    <scope>NUCLEOTIDE SEQUENCE [LARGE SCALE GENOMIC DNA]</scope>
    <source>
        <strain evidence="1 2">V22</strain>
    </source>
</reference>
<name>A0A517T9S1_9PLAN</name>